<dbReference type="InterPro" id="IPR005941">
    <property type="entry name" value="DapE_proteobac"/>
</dbReference>
<keyword evidence="18" id="KW-1185">Reference proteome</keyword>
<comment type="catalytic activity">
    <reaction evidence="14">
        <text>N-succinyl-(2S,6S)-2,6-diaminopimelate + H2O = (2S,6S)-2,6-diaminopimelate + succinate</text>
        <dbReference type="Rhea" id="RHEA:22608"/>
        <dbReference type="ChEBI" id="CHEBI:15377"/>
        <dbReference type="ChEBI" id="CHEBI:30031"/>
        <dbReference type="ChEBI" id="CHEBI:57609"/>
        <dbReference type="ChEBI" id="CHEBI:58087"/>
        <dbReference type="EC" id="3.5.1.18"/>
    </reaction>
</comment>
<dbReference type="HAMAP" id="MF_01690">
    <property type="entry name" value="DapE"/>
    <property type="match status" value="1"/>
</dbReference>
<dbReference type="GO" id="GO:0009014">
    <property type="term" value="F:succinyl-diaminopimelate desuccinylase activity"/>
    <property type="evidence" value="ECO:0007669"/>
    <property type="project" value="UniProtKB-EC"/>
</dbReference>
<dbReference type="InterPro" id="IPR050072">
    <property type="entry name" value="Peptidase_M20A"/>
</dbReference>
<evidence type="ECO:0000256" key="15">
    <source>
        <dbReference type="NCBIfam" id="TIGR01246"/>
    </source>
</evidence>
<dbReference type="Pfam" id="PF07687">
    <property type="entry name" value="M20_dimer"/>
    <property type="match status" value="1"/>
</dbReference>
<evidence type="ECO:0000256" key="7">
    <source>
        <dbReference type="ARBA" id="ARBA00022605"/>
    </source>
</evidence>
<dbReference type="SUPFAM" id="SSF55031">
    <property type="entry name" value="Bacterial exopeptidase dimerisation domain"/>
    <property type="match status" value="1"/>
</dbReference>
<dbReference type="InterPro" id="IPR036264">
    <property type="entry name" value="Bact_exopeptidase_dim_dom"/>
</dbReference>
<evidence type="ECO:0000256" key="2">
    <source>
        <dbReference type="ARBA" id="ARBA00005130"/>
    </source>
</evidence>
<dbReference type="InterPro" id="IPR011650">
    <property type="entry name" value="Peptidase_M20_dimer"/>
</dbReference>
<evidence type="ECO:0000256" key="13">
    <source>
        <dbReference type="ARBA" id="ARBA00023285"/>
    </source>
</evidence>
<dbReference type="RefSeq" id="WP_212141385.1">
    <property type="nucleotide sequence ID" value="NZ_JAGSSW010000001.1"/>
</dbReference>
<dbReference type="EMBL" id="JAGSSW010000001">
    <property type="protein sequence ID" value="MBR8463135.1"/>
    <property type="molecule type" value="Genomic_DNA"/>
</dbReference>
<evidence type="ECO:0000256" key="8">
    <source>
        <dbReference type="ARBA" id="ARBA00022723"/>
    </source>
</evidence>
<evidence type="ECO:0000313" key="17">
    <source>
        <dbReference type="EMBL" id="MBR8463135.1"/>
    </source>
</evidence>
<dbReference type="NCBIfam" id="TIGR01246">
    <property type="entry name" value="dapE_proteo"/>
    <property type="match status" value="1"/>
</dbReference>
<dbReference type="Gene3D" id="3.40.630.10">
    <property type="entry name" value="Zn peptidases"/>
    <property type="match status" value="2"/>
</dbReference>
<dbReference type="PROSITE" id="PS00759">
    <property type="entry name" value="ARGE_DAPE_CPG2_2"/>
    <property type="match status" value="1"/>
</dbReference>
<keyword evidence="10" id="KW-0862">Zinc</keyword>
<dbReference type="Gene3D" id="3.30.70.360">
    <property type="match status" value="1"/>
</dbReference>
<keyword evidence="9 17" id="KW-0378">Hydrolase</keyword>
<dbReference type="Pfam" id="PF01546">
    <property type="entry name" value="Peptidase_M20"/>
    <property type="match status" value="1"/>
</dbReference>
<dbReference type="PROSITE" id="PS00758">
    <property type="entry name" value="ARGE_DAPE_CPG2_1"/>
    <property type="match status" value="1"/>
</dbReference>
<evidence type="ECO:0000256" key="14">
    <source>
        <dbReference type="ARBA" id="ARBA00051301"/>
    </source>
</evidence>
<dbReference type="CDD" id="cd03891">
    <property type="entry name" value="M20_DapE_proteobac"/>
    <property type="match status" value="1"/>
</dbReference>
<dbReference type="PANTHER" id="PTHR43808:SF31">
    <property type="entry name" value="N-ACETYL-L-CITRULLINE DEACETYLASE"/>
    <property type="match status" value="1"/>
</dbReference>
<evidence type="ECO:0000256" key="1">
    <source>
        <dbReference type="ARBA" id="ARBA00001947"/>
    </source>
</evidence>
<protein>
    <recommendedName>
        <fullName evidence="6 15">Succinyl-diaminopimelate desuccinylase</fullName>
        <ecNumber evidence="5 15">3.5.1.18</ecNumber>
    </recommendedName>
</protein>
<evidence type="ECO:0000256" key="6">
    <source>
        <dbReference type="ARBA" id="ARBA00022391"/>
    </source>
</evidence>
<comment type="subunit">
    <text evidence="4">Homodimer.</text>
</comment>
<gene>
    <name evidence="17" type="primary">dapE</name>
    <name evidence="17" type="ORF">KDD93_00915</name>
</gene>
<keyword evidence="7" id="KW-0028">Amino-acid biosynthesis</keyword>
<dbReference type="SUPFAM" id="SSF53187">
    <property type="entry name" value="Zn-dependent exopeptidases"/>
    <property type="match status" value="1"/>
</dbReference>
<dbReference type="NCBIfam" id="NF009557">
    <property type="entry name" value="PRK13009.1"/>
    <property type="match status" value="1"/>
</dbReference>
<organism evidence="17 18">
    <name type="scientific">Campylobacter anatolicus</name>
    <dbReference type="NCBI Taxonomy" id="2829105"/>
    <lineage>
        <taxon>Bacteria</taxon>
        <taxon>Pseudomonadati</taxon>
        <taxon>Campylobacterota</taxon>
        <taxon>Epsilonproteobacteria</taxon>
        <taxon>Campylobacterales</taxon>
        <taxon>Campylobacteraceae</taxon>
        <taxon>Campylobacter</taxon>
    </lineage>
</organism>
<dbReference type="InterPro" id="IPR001261">
    <property type="entry name" value="ArgE/DapE_CS"/>
</dbReference>
<name>A0ABS5HFU4_9BACT</name>
<evidence type="ECO:0000256" key="5">
    <source>
        <dbReference type="ARBA" id="ARBA00011921"/>
    </source>
</evidence>
<evidence type="ECO:0000256" key="3">
    <source>
        <dbReference type="ARBA" id="ARBA00006746"/>
    </source>
</evidence>
<evidence type="ECO:0000256" key="9">
    <source>
        <dbReference type="ARBA" id="ARBA00022801"/>
    </source>
</evidence>
<comment type="similarity">
    <text evidence="3">Belongs to the peptidase M20A family. DapE subfamily.</text>
</comment>
<dbReference type="EC" id="3.5.1.18" evidence="5 15"/>
<accession>A0ABS5HFU4</accession>
<keyword evidence="8" id="KW-0479">Metal-binding</keyword>
<comment type="cofactor">
    <cofactor evidence="1">
        <name>Zn(2+)</name>
        <dbReference type="ChEBI" id="CHEBI:29105"/>
    </cofactor>
</comment>
<sequence>MSVIELFEQLIRFRSVTPDDDGCLKFIAEFLSEFEAQFIEKNGVKSLILSREFGTLDSASSSHLAFAGHIDVVPSGQGWESDPFEPYQKDGYIYGRGTQDMKSGVAAFVCACKDAARASKFKGKISLILTSDEEGDAIYGTLEALKIMKEQGCLPEFAVVAEPTSDKKFGDSLKVGRRGSINGKIVIKGVQGHAAYPEKCVNPAHLLASLLDKIAGYDLDSGSEFFSPSKIVITDIRGGMQVCNVTPSDVTLMFNVRNSDMTSVDDVQNYLSSVLNGLCYDLNLKQSSKPFLTDKHSKIVQKMAQSVENITSIKPELNTKGGTSDARYLAEFGVKVVEFGVINDRIHAVNERTSVAEVEQLYAIFRDLIENFN</sequence>
<comment type="caution">
    <text evidence="17">The sequence shown here is derived from an EMBL/GenBank/DDBJ whole genome shotgun (WGS) entry which is preliminary data.</text>
</comment>
<proteinExistence type="inferred from homology"/>
<comment type="pathway">
    <text evidence="2">Amino-acid biosynthesis; L-lysine biosynthesis via DAP pathway; LL-2,6-diaminopimelate from (S)-tetrahydrodipicolinate (succinylase route): step 3/3.</text>
</comment>
<dbReference type="InterPro" id="IPR002933">
    <property type="entry name" value="Peptidase_M20"/>
</dbReference>
<dbReference type="PANTHER" id="PTHR43808">
    <property type="entry name" value="ACETYLORNITHINE DEACETYLASE"/>
    <property type="match status" value="1"/>
</dbReference>
<evidence type="ECO:0000256" key="4">
    <source>
        <dbReference type="ARBA" id="ARBA00011738"/>
    </source>
</evidence>
<evidence type="ECO:0000256" key="11">
    <source>
        <dbReference type="ARBA" id="ARBA00022915"/>
    </source>
</evidence>
<dbReference type="Proteomes" id="UP000682951">
    <property type="component" value="Unassembled WGS sequence"/>
</dbReference>
<reference evidence="17 18" key="1">
    <citation type="submission" date="2021-04" db="EMBL/GenBank/DDBJ databases">
        <title>Molecular and phenotypic characterization and identification of bacterial isolates recovered from the Anatolian ground squirrels (Spermophilus xanthoprymnus) and which have the potential to form a new species in the Campylobacter genus.</title>
        <authorList>
            <person name="Aydin F."/>
            <person name="Abay S."/>
            <person name="Kayman T."/>
            <person name="Karakaya E."/>
            <person name="Mustak H.K."/>
            <person name="Mustak I.B."/>
            <person name="Bilgin N."/>
            <person name="Duzler A."/>
            <person name="Sahin O."/>
            <person name="Guran O."/>
            <person name="Saticioglu I.B."/>
        </authorList>
    </citation>
    <scope>NUCLEOTIDE SEQUENCE [LARGE SCALE GENOMIC DNA]</scope>
    <source>
        <strain evidence="18">faydin-G24</strain>
    </source>
</reference>
<evidence type="ECO:0000256" key="10">
    <source>
        <dbReference type="ARBA" id="ARBA00022833"/>
    </source>
</evidence>
<keyword evidence="13" id="KW-0170">Cobalt</keyword>
<keyword evidence="12" id="KW-0457">Lysine biosynthesis</keyword>
<evidence type="ECO:0000256" key="12">
    <source>
        <dbReference type="ARBA" id="ARBA00023154"/>
    </source>
</evidence>
<evidence type="ECO:0000313" key="18">
    <source>
        <dbReference type="Proteomes" id="UP000682951"/>
    </source>
</evidence>
<feature type="domain" description="Peptidase M20 dimerisation" evidence="16">
    <location>
        <begin position="175"/>
        <end position="276"/>
    </location>
</feature>
<evidence type="ECO:0000259" key="16">
    <source>
        <dbReference type="Pfam" id="PF07687"/>
    </source>
</evidence>
<keyword evidence="11" id="KW-0220">Diaminopimelate biosynthesis</keyword>